<dbReference type="GO" id="GO:0052621">
    <property type="term" value="F:diguanylate cyclase activity"/>
    <property type="evidence" value="ECO:0007669"/>
    <property type="project" value="UniProtKB-EC"/>
</dbReference>
<evidence type="ECO:0000256" key="3">
    <source>
        <dbReference type="ARBA" id="ARBA00012528"/>
    </source>
</evidence>
<gene>
    <name evidence="6" type="ORF">FHR87_002002</name>
</gene>
<sequence length="311" mass="35174">MQKLPPISNIIDFDTSRLPQLEVTRQRNQVQPVKNNIADLHRQLVLQLQTSLEADRLLSMFFDTVRGSIPVRGLNYQHASTDLHLELGENAIHSMHYRLNHQGENLGELILRSDCHFDESQLTQLEALLPCLLFPLRNALLYRSVILDALRDPLTGAANRVAMDQTLSREIEMARRRGGLPFSLLMLDLDHFKSINDRHGHQGGDEVLKAVVACLKLQLRNMDMLFRFGGEEFLVLLSNTPLEAAGIVGNRLCEAVETLPFVYKGEAVPVSISIGCATYRFPESLDDLLRRADDALYQAKRNGRNQLRMAI</sequence>
<reference evidence="6 7" key="1">
    <citation type="submission" date="2020-08" db="EMBL/GenBank/DDBJ databases">
        <title>Genomic Encyclopedia of Type Strains, Phase III (KMG-III): the genomes of soil and plant-associated and newly described type strains.</title>
        <authorList>
            <person name="Whitman W."/>
        </authorList>
    </citation>
    <scope>NUCLEOTIDE SEQUENCE [LARGE SCALE GENOMIC DNA]</scope>
    <source>
        <strain evidence="6 7">CECT 4462</strain>
    </source>
</reference>
<dbReference type="NCBIfam" id="TIGR00254">
    <property type="entry name" value="GGDEF"/>
    <property type="match status" value="1"/>
</dbReference>
<dbReference type="EC" id="2.7.7.65" evidence="3"/>
<evidence type="ECO:0000256" key="4">
    <source>
        <dbReference type="ARBA" id="ARBA00034247"/>
    </source>
</evidence>
<name>A0A839T542_AZOMA</name>
<dbReference type="AlphaFoldDB" id="A0A839T542"/>
<dbReference type="PROSITE" id="PS50887">
    <property type="entry name" value="GGDEF"/>
    <property type="match status" value="1"/>
</dbReference>
<dbReference type="RefSeq" id="WP_183166536.1">
    <property type="nucleotide sequence ID" value="NZ_JACHXI010000008.1"/>
</dbReference>
<evidence type="ECO:0000313" key="6">
    <source>
        <dbReference type="EMBL" id="MBB3103606.1"/>
    </source>
</evidence>
<evidence type="ECO:0000259" key="5">
    <source>
        <dbReference type="PROSITE" id="PS50887"/>
    </source>
</evidence>
<dbReference type="EMBL" id="JACHXI010000008">
    <property type="protein sequence ID" value="MBB3103606.1"/>
    <property type="molecule type" value="Genomic_DNA"/>
</dbReference>
<comment type="caution">
    <text evidence="6">The sequence shown here is derived from an EMBL/GenBank/DDBJ whole genome shotgun (WGS) entry which is preliminary data.</text>
</comment>
<dbReference type="InterPro" id="IPR050469">
    <property type="entry name" value="Diguanylate_Cyclase"/>
</dbReference>
<dbReference type="Pfam" id="PF00990">
    <property type="entry name" value="GGDEF"/>
    <property type="match status" value="1"/>
</dbReference>
<dbReference type="InterPro" id="IPR000160">
    <property type="entry name" value="GGDEF_dom"/>
</dbReference>
<accession>A0A839T542</accession>
<keyword evidence="7" id="KW-1185">Reference proteome</keyword>
<feature type="domain" description="GGDEF" evidence="5">
    <location>
        <begin position="180"/>
        <end position="311"/>
    </location>
</feature>
<dbReference type="SUPFAM" id="SSF55073">
    <property type="entry name" value="Nucleotide cyclase"/>
    <property type="match status" value="1"/>
</dbReference>
<dbReference type="GO" id="GO:0005886">
    <property type="term" value="C:plasma membrane"/>
    <property type="evidence" value="ECO:0007669"/>
    <property type="project" value="UniProtKB-SubCell"/>
</dbReference>
<dbReference type="InterPro" id="IPR043128">
    <property type="entry name" value="Rev_trsase/Diguanyl_cyclase"/>
</dbReference>
<comment type="catalytic activity">
    <reaction evidence="4">
        <text>2 GTP = 3',3'-c-di-GMP + 2 diphosphate</text>
        <dbReference type="Rhea" id="RHEA:24898"/>
        <dbReference type="ChEBI" id="CHEBI:33019"/>
        <dbReference type="ChEBI" id="CHEBI:37565"/>
        <dbReference type="ChEBI" id="CHEBI:58805"/>
        <dbReference type="EC" id="2.7.7.65"/>
    </reaction>
</comment>
<dbReference type="PANTHER" id="PTHR45138:SF9">
    <property type="entry name" value="DIGUANYLATE CYCLASE DGCM-RELATED"/>
    <property type="match status" value="1"/>
</dbReference>
<dbReference type="SMART" id="SM00267">
    <property type="entry name" value="GGDEF"/>
    <property type="match status" value="1"/>
</dbReference>
<dbReference type="Gene3D" id="3.30.70.270">
    <property type="match status" value="1"/>
</dbReference>
<evidence type="ECO:0000256" key="2">
    <source>
        <dbReference type="ARBA" id="ARBA00004533"/>
    </source>
</evidence>
<dbReference type="PANTHER" id="PTHR45138">
    <property type="entry name" value="REGULATORY COMPONENTS OF SENSORY TRANSDUCTION SYSTEM"/>
    <property type="match status" value="1"/>
</dbReference>
<dbReference type="InterPro" id="IPR029787">
    <property type="entry name" value="Nucleotide_cyclase"/>
</dbReference>
<dbReference type="GO" id="GO:1902201">
    <property type="term" value="P:negative regulation of bacterial-type flagellum-dependent cell motility"/>
    <property type="evidence" value="ECO:0007669"/>
    <property type="project" value="TreeGrafter"/>
</dbReference>
<dbReference type="Proteomes" id="UP000549250">
    <property type="component" value="Unassembled WGS sequence"/>
</dbReference>
<organism evidence="6 7">
    <name type="scientific">Azomonas macrocytogenes</name>
    <name type="common">Azotobacter macrocytogenes</name>
    <dbReference type="NCBI Taxonomy" id="69962"/>
    <lineage>
        <taxon>Bacteria</taxon>
        <taxon>Pseudomonadati</taxon>
        <taxon>Pseudomonadota</taxon>
        <taxon>Gammaproteobacteria</taxon>
        <taxon>Pseudomonadales</taxon>
        <taxon>Pseudomonadaceae</taxon>
        <taxon>Azomonas</taxon>
    </lineage>
</organism>
<evidence type="ECO:0000313" key="7">
    <source>
        <dbReference type="Proteomes" id="UP000549250"/>
    </source>
</evidence>
<proteinExistence type="predicted"/>
<comment type="subcellular location">
    <subcellularLocation>
        <location evidence="2">Cell inner membrane</location>
    </subcellularLocation>
</comment>
<evidence type="ECO:0000256" key="1">
    <source>
        <dbReference type="ARBA" id="ARBA00001946"/>
    </source>
</evidence>
<dbReference type="GO" id="GO:0043709">
    <property type="term" value="P:cell adhesion involved in single-species biofilm formation"/>
    <property type="evidence" value="ECO:0007669"/>
    <property type="project" value="TreeGrafter"/>
</dbReference>
<protein>
    <recommendedName>
        <fullName evidence="3">diguanylate cyclase</fullName>
        <ecNumber evidence="3">2.7.7.65</ecNumber>
    </recommendedName>
</protein>
<dbReference type="FunFam" id="3.30.70.270:FF:000001">
    <property type="entry name" value="Diguanylate cyclase domain protein"/>
    <property type="match status" value="1"/>
</dbReference>
<dbReference type="CDD" id="cd01949">
    <property type="entry name" value="GGDEF"/>
    <property type="match status" value="1"/>
</dbReference>
<comment type="cofactor">
    <cofactor evidence="1">
        <name>Mg(2+)</name>
        <dbReference type="ChEBI" id="CHEBI:18420"/>
    </cofactor>
</comment>